<evidence type="ECO:0000313" key="4">
    <source>
        <dbReference type="EMBL" id="EEF58980.1"/>
    </source>
</evidence>
<dbReference type="Pfam" id="PF13508">
    <property type="entry name" value="Acetyltransf_7"/>
    <property type="match status" value="1"/>
</dbReference>
<evidence type="ECO:0000256" key="2">
    <source>
        <dbReference type="ARBA" id="ARBA00023315"/>
    </source>
</evidence>
<dbReference type="AlphaFoldDB" id="B9XMD8"/>
<reference evidence="4 5" key="1">
    <citation type="journal article" date="2011" name="J. Bacteriol.">
        <title>Genome sequence of 'Pedosphaera parvula' Ellin514, an aerobic Verrucomicrobial isolate from pasture soil.</title>
        <authorList>
            <person name="Kant R."/>
            <person name="van Passel M.W."/>
            <person name="Sangwan P."/>
            <person name="Palva A."/>
            <person name="Lucas S."/>
            <person name="Copeland A."/>
            <person name="Lapidus A."/>
            <person name="Glavina Del Rio T."/>
            <person name="Dalin E."/>
            <person name="Tice H."/>
            <person name="Bruce D."/>
            <person name="Goodwin L."/>
            <person name="Pitluck S."/>
            <person name="Chertkov O."/>
            <person name="Larimer F.W."/>
            <person name="Land M.L."/>
            <person name="Hauser L."/>
            <person name="Brettin T.S."/>
            <person name="Detter J.C."/>
            <person name="Han S."/>
            <person name="de Vos W.M."/>
            <person name="Janssen P.H."/>
            <person name="Smidt H."/>
        </authorList>
    </citation>
    <scope>NUCLEOTIDE SEQUENCE [LARGE SCALE GENOMIC DNA]</scope>
    <source>
        <strain evidence="4 5">Ellin514</strain>
    </source>
</reference>
<sequence length="137" mass="15656">MIHYQHTTENLSWENLSTLFQSVGWGPRSASELQDAFSKSTHLIFAYDQNQLVGCGRTVDDGKYYCLIVDVIVAPTHQRRGIGTHIIDHLKQQTRDYLFCTLTAAPDKASFYETLGFRKQQTAYIVPRTEKQATDHC</sequence>
<dbReference type="SUPFAM" id="SSF55729">
    <property type="entry name" value="Acyl-CoA N-acyltransferases (Nat)"/>
    <property type="match status" value="1"/>
</dbReference>
<dbReference type="EMBL" id="ABOX02000034">
    <property type="protein sequence ID" value="EEF58980.1"/>
    <property type="molecule type" value="Genomic_DNA"/>
</dbReference>
<dbReference type="InterPro" id="IPR045039">
    <property type="entry name" value="NSI-like"/>
</dbReference>
<gene>
    <name evidence="4" type="ORF">Cflav_PD2029</name>
</gene>
<feature type="domain" description="N-acetyltransferase" evidence="3">
    <location>
        <begin position="2"/>
        <end position="137"/>
    </location>
</feature>
<evidence type="ECO:0000256" key="1">
    <source>
        <dbReference type="ARBA" id="ARBA00022679"/>
    </source>
</evidence>
<name>B9XMD8_PEDPL</name>
<dbReference type="RefSeq" id="WP_007416977.1">
    <property type="nucleotide sequence ID" value="NZ_ABOX02000034.1"/>
</dbReference>
<dbReference type="PROSITE" id="PS51186">
    <property type="entry name" value="GNAT"/>
    <property type="match status" value="1"/>
</dbReference>
<proteinExistence type="predicted"/>
<dbReference type="STRING" id="320771.Cflav_PD2029"/>
<dbReference type="PANTHER" id="PTHR43626:SF4">
    <property type="entry name" value="GCN5-RELATED N-ACETYLTRANSFERASE 2, CHLOROPLASTIC"/>
    <property type="match status" value="1"/>
</dbReference>
<accession>B9XMD8</accession>
<dbReference type="PANTHER" id="PTHR43626">
    <property type="entry name" value="ACYL-COA N-ACYLTRANSFERASE"/>
    <property type="match status" value="1"/>
</dbReference>
<evidence type="ECO:0000313" key="5">
    <source>
        <dbReference type="Proteomes" id="UP000003688"/>
    </source>
</evidence>
<keyword evidence="5" id="KW-1185">Reference proteome</keyword>
<evidence type="ECO:0000259" key="3">
    <source>
        <dbReference type="PROSITE" id="PS51186"/>
    </source>
</evidence>
<keyword evidence="1 4" id="KW-0808">Transferase</keyword>
<dbReference type="GO" id="GO:0008080">
    <property type="term" value="F:N-acetyltransferase activity"/>
    <property type="evidence" value="ECO:0007669"/>
    <property type="project" value="InterPro"/>
</dbReference>
<dbReference type="Proteomes" id="UP000003688">
    <property type="component" value="Unassembled WGS sequence"/>
</dbReference>
<dbReference type="Gene3D" id="3.40.630.30">
    <property type="match status" value="1"/>
</dbReference>
<dbReference type="InterPro" id="IPR016181">
    <property type="entry name" value="Acyl_CoA_acyltransferase"/>
</dbReference>
<comment type="caution">
    <text evidence="4">The sequence shown here is derived from an EMBL/GenBank/DDBJ whole genome shotgun (WGS) entry which is preliminary data.</text>
</comment>
<dbReference type="InterPro" id="IPR000182">
    <property type="entry name" value="GNAT_dom"/>
</dbReference>
<dbReference type="GO" id="GO:0005737">
    <property type="term" value="C:cytoplasm"/>
    <property type="evidence" value="ECO:0007669"/>
    <property type="project" value="TreeGrafter"/>
</dbReference>
<organism evidence="4 5">
    <name type="scientific">Pedosphaera parvula (strain Ellin514)</name>
    <dbReference type="NCBI Taxonomy" id="320771"/>
    <lineage>
        <taxon>Bacteria</taxon>
        <taxon>Pseudomonadati</taxon>
        <taxon>Verrucomicrobiota</taxon>
        <taxon>Pedosphaerae</taxon>
        <taxon>Pedosphaerales</taxon>
        <taxon>Pedosphaeraceae</taxon>
        <taxon>Pedosphaera</taxon>
    </lineage>
</organism>
<keyword evidence="2" id="KW-0012">Acyltransferase</keyword>
<dbReference type="OrthoDB" id="9789605at2"/>
<protein>
    <submittedName>
        <fullName evidence="4">GCN5-related N-acetyltransferase</fullName>
    </submittedName>
</protein>
<dbReference type="CDD" id="cd04301">
    <property type="entry name" value="NAT_SF"/>
    <property type="match status" value="1"/>
</dbReference>